<dbReference type="EMBL" id="JACBZY010000001">
    <property type="protein sequence ID" value="NYG99013.1"/>
    <property type="molecule type" value="Genomic_DNA"/>
</dbReference>
<evidence type="ECO:0000313" key="2">
    <source>
        <dbReference type="EMBL" id="NYG99013.1"/>
    </source>
</evidence>
<evidence type="ECO:0000259" key="1">
    <source>
        <dbReference type="PROSITE" id="PS51688"/>
    </source>
</evidence>
<protein>
    <recommendedName>
        <fullName evidence="1">Peptidase S74 domain-containing protein</fullName>
    </recommendedName>
</protein>
<proteinExistence type="predicted"/>
<gene>
    <name evidence="2" type="ORF">BJ979_001639</name>
</gene>
<accession>A0A852Y9B2</accession>
<sequence length="228" mass="24139">MSRVVDPRTPVDPTNRMATELAAIKRRLDLLEAPTGTSVYQTVAKLTQLVSNIQAQLDAYNAARYTNAQIDARIASPGAIAPTTVTASGDVVVGGQLRAPDAVAFNITGARRTAWLEDATGRLGYSPSSERVKQDIAPAAIDVGAVLAIEPSSWRYREQVTEVGDAAAIEVGVMAEAVAAAGLEFAVLRNGDGEVEGVEYSQLVVALLAVVRELDRRINRVASGNVRL</sequence>
<feature type="domain" description="Peptidase S74" evidence="1">
    <location>
        <begin position="128"/>
        <end position="225"/>
    </location>
</feature>
<dbReference type="Proteomes" id="UP000553888">
    <property type="component" value="Unassembled WGS sequence"/>
</dbReference>
<organism evidence="2 3">
    <name type="scientific">Schumannella luteola</name>
    <dbReference type="NCBI Taxonomy" id="472059"/>
    <lineage>
        <taxon>Bacteria</taxon>
        <taxon>Bacillati</taxon>
        <taxon>Actinomycetota</taxon>
        <taxon>Actinomycetes</taxon>
        <taxon>Micrococcales</taxon>
        <taxon>Microbacteriaceae</taxon>
        <taxon>Schumannella</taxon>
    </lineage>
</organism>
<dbReference type="InterPro" id="IPR030392">
    <property type="entry name" value="S74_ICA"/>
</dbReference>
<evidence type="ECO:0000313" key="3">
    <source>
        <dbReference type="Proteomes" id="UP000553888"/>
    </source>
</evidence>
<dbReference type="PROSITE" id="PS51688">
    <property type="entry name" value="ICA"/>
    <property type="match status" value="1"/>
</dbReference>
<dbReference type="Pfam" id="PF13884">
    <property type="entry name" value="Peptidase_S74"/>
    <property type="match status" value="1"/>
</dbReference>
<dbReference type="RefSeq" id="WP_179566926.1">
    <property type="nucleotide sequence ID" value="NZ_JACBZY010000001.1"/>
</dbReference>
<name>A0A852Y9B2_9MICO</name>
<keyword evidence="3" id="KW-1185">Reference proteome</keyword>
<comment type="caution">
    <text evidence="2">The sequence shown here is derived from an EMBL/GenBank/DDBJ whole genome shotgun (WGS) entry which is preliminary data.</text>
</comment>
<dbReference type="AlphaFoldDB" id="A0A852Y9B2"/>
<reference evidence="2 3" key="1">
    <citation type="submission" date="2020-07" db="EMBL/GenBank/DDBJ databases">
        <title>Sequencing the genomes of 1000 actinobacteria strains.</title>
        <authorList>
            <person name="Klenk H.-P."/>
        </authorList>
    </citation>
    <scope>NUCLEOTIDE SEQUENCE [LARGE SCALE GENOMIC DNA]</scope>
    <source>
        <strain evidence="2 3">DSM 23141</strain>
    </source>
</reference>